<protein>
    <recommendedName>
        <fullName evidence="2">DH domain-containing protein</fullName>
    </recommendedName>
</protein>
<dbReference type="GO" id="GO:0005829">
    <property type="term" value="C:cytosol"/>
    <property type="evidence" value="ECO:0007669"/>
    <property type="project" value="TreeGrafter"/>
</dbReference>
<comment type="caution">
    <text evidence="3">The sequence shown here is derived from an EMBL/GenBank/DDBJ whole genome shotgun (WGS) entry which is preliminary data.</text>
</comment>
<keyword evidence="4" id="KW-1185">Reference proteome</keyword>
<dbReference type="SUPFAM" id="SSF48065">
    <property type="entry name" value="DBL homology domain (DH-domain)"/>
    <property type="match status" value="1"/>
</dbReference>
<feature type="domain" description="DH" evidence="2">
    <location>
        <begin position="105"/>
        <end position="195"/>
    </location>
</feature>
<evidence type="ECO:0000313" key="4">
    <source>
        <dbReference type="Proteomes" id="UP001162029"/>
    </source>
</evidence>
<dbReference type="PANTHER" id="PTHR45834:SF3">
    <property type="entry name" value="RHO GUANINE NUCLEOTIDE EXCHANGE FACTOR 3, ISOFORM L"/>
    <property type="match status" value="1"/>
</dbReference>
<name>A0AAV0UVM2_9STRA</name>
<dbReference type="EMBL" id="CANTFM010001449">
    <property type="protein sequence ID" value="CAI5739489.1"/>
    <property type="molecule type" value="Genomic_DNA"/>
</dbReference>
<dbReference type="Pfam" id="PF00621">
    <property type="entry name" value="RhoGEF"/>
    <property type="match status" value="1"/>
</dbReference>
<proteinExistence type="predicted"/>
<sequence length="195" mass="22006">MSSHLPPQAAVHGPRATMQRQRRRRVDAKPSSHKVTLSQGIMLFDPSDLMPGVGLKPALKVELQEDNQDDDKEKEEEDEGNERQENQEQDLIADVDSSAAKQARLRAHVIEEICETEKSYVGDIRALNDHYIVALEEKSHPIMEDAQIAVFFNNLRHLVMLNSKLLTDLQEIVNRPSVSAPWKKPIEKVAANGRS</sequence>
<feature type="region of interest" description="Disordered" evidence="1">
    <location>
        <begin position="62"/>
        <end position="90"/>
    </location>
</feature>
<accession>A0AAV0UVM2</accession>
<dbReference type="InterPro" id="IPR053086">
    <property type="entry name" value="RhoGEF_domain"/>
</dbReference>
<dbReference type="AlphaFoldDB" id="A0AAV0UVM2"/>
<dbReference type="PANTHER" id="PTHR45834">
    <property type="entry name" value="RHO GUANINE NUCLEOTIDE EXCHANGE FACTOR 9-RELATED"/>
    <property type="match status" value="1"/>
</dbReference>
<evidence type="ECO:0000256" key="1">
    <source>
        <dbReference type="SAM" id="MobiDB-lite"/>
    </source>
</evidence>
<dbReference type="PROSITE" id="PS50010">
    <property type="entry name" value="DH_2"/>
    <property type="match status" value="1"/>
</dbReference>
<dbReference type="Proteomes" id="UP001162029">
    <property type="component" value="Unassembled WGS sequence"/>
</dbReference>
<reference evidence="3" key="1">
    <citation type="submission" date="2022-12" db="EMBL/GenBank/DDBJ databases">
        <authorList>
            <person name="Webb A."/>
        </authorList>
    </citation>
    <scope>NUCLEOTIDE SEQUENCE</scope>
    <source>
        <strain evidence="3">Pd1</strain>
    </source>
</reference>
<gene>
    <name evidence="3" type="ORF">PDE001_LOCUS7213</name>
</gene>
<evidence type="ECO:0000313" key="3">
    <source>
        <dbReference type="EMBL" id="CAI5739489.1"/>
    </source>
</evidence>
<evidence type="ECO:0000259" key="2">
    <source>
        <dbReference type="PROSITE" id="PS50010"/>
    </source>
</evidence>
<organism evidence="3 4">
    <name type="scientific">Peronospora destructor</name>
    <dbReference type="NCBI Taxonomy" id="86335"/>
    <lineage>
        <taxon>Eukaryota</taxon>
        <taxon>Sar</taxon>
        <taxon>Stramenopiles</taxon>
        <taxon>Oomycota</taxon>
        <taxon>Peronosporomycetes</taxon>
        <taxon>Peronosporales</taxon>
        <taxon>Peronosporaceae</taxon>
        <taxon>Peronospora</taxon>
    </lineage>
</organism>
<dbReference type="GO" id="GO:0005085">
    <property type="term" value="F:guanyl-nucleotide exchange factor activity"/>
    <property type="evidence" value="ECO:0007669"/>
    <property type="project" value="InterPro"/>
</dbReference>
<dbReference type="InterPro" id="IPR000219">
    <property type="entry name" value="DH_dom"/>
</dbReference>
<dbReference type="Gene3D" id="1.20.900.10">
    <property type="entry name" value="Dbl homology (DH) domain"/>
    <property type="match status" value="1"/>
</dbReference>
<feature type="region of interest" description="Disordered" evidence="1">
    <location>
        <begin position="1"/>
        <end position="39"/>
    </location>
</feature>
<feature type="compositionally biased region" description="Acidic residues" evidence="1">
    <location>
        <begin position="64"/>
        <end position="80"/>
    </location>
</feature>
<dbReference type="InterPro" id="IPR035899">
    <property type="entry name" value="DBL_dom_sf"/>
</dbReference>